<sequence length="121" mass="13987">MQITLFGMDVEEKVHKLFVNDLKRGSGFENGKKRIYDLFKRNLTKSETIKLLKDEYGIGGRSTLVYPEGYRQGHGSKGIEITIETGEEKQFTWSQVYDELFNLIETGEYLEGELEEVLEGR</sequence>
<name>A0A1M5MYJ8_9BACI</name>
<gene>
    <name evidence="1" type="ORF">SAMN05421807_1022</name>
</gene>
<accession>A0A1M5MYJ8</accession>
<proteinExistence type="predicted"/>
<protein>
    <submittedName>
        <fullName evidence="1">Uncharacterized protein</fullName>
    </submittedName>
</protein>
<evidence type="ECO:0000313" key="2">
    <source>
        <dbReference type="Proteomes" id="UP000184079"/>
    </source>
</evidence>
<reference evidence="2" key="1">
    <citation type="submission" date="2016-11" db="EMBL/GenBank/DDBJ databases">
        <authorList>
            <person name="Varghese N."/>
            <person name="Submissions S."/>
        </authorList>
    </citation>
    <scope>NUCLEOTIDE SEQUENCE [LARGE SCALE GENOMIC DNA]</scope>
    <source>
        <strain evidence="2">CGMCC 1.6496</strain>
    </source>
</reference>
<dbReference type="RefSeq" id="WP_073004870.1">
    <property type="nucleotide sequence ID" value="NZ_FQXD01000002.1"/>
</dbReference>
<dbReference type="EMBL" id="FQXD01000002">
    <property type="protein sequence ID" value="SHG82351.1"/>
    <property type="molecule type" value="Genomic_DNA"/>
</dbReference>
<keyword evidence="2" id="KW-1185">Reference proteome</keyword>
<dbReference type="Proteomes" id="UP000184079">
    <property type="component" value="Unassembled WGS sequence"/>
</dbReference>
<dbReference type="AlphaFoldDB" id="A0A1M5MYJ8"/>
<organism evidence="1 2">
    <name type="scientific">Virgibacillus chiguensis</name>
    <dbReference type="NCBI Taxonomy" id="411959"/>
    <lineage>
        <taxon>Bacteria</taxon>
        <taxon>Bacillati</taxon>
        <taxon>Bacillota</taxon>
        <taxon>Bacilli</taxon>
        <taxon>Bacillales</taxon>
        <taxon>Bacillaceae</taxon>
        <taxon>Virgibacillus</taxon>
    </lineage>
</organism>
<evidence type="ECO:0000313" key="1">
    <source>
        <dbReference type="EMBL" id="SHG82351.1"/>
    </source>
</evidence>
<dbReference type="OrthoDB" id="9815272at2"/>